<organism evidence="13 14">
    <name type="scientific">Lactovum miscens</name>
    <dbReference type="NCBI Taxonomy" id="190387"/>
    <lineage>
        <taxon>Bacteria</taxon>
        <taxon>Bacillati</taxon>
        <taxon>Bacillota</taxon>
        <taxon>Bacilli</taxon>
        <taxon>Lactobacillales</taxon>
        <taxon>Streptococcaceae</taxon>
        <taxon>Lactovum</taxon>
    </lineage>
</organism>
<dbReference type="InterPro" id="IPR036890">
    <property type="entry name" value="HATPase_C_sf"/>
</dbReference>
<sequence length="331" mass="37131">MKKTIFTTFALAFVILFSLSLTLFAFFEPTVFHNGGMMDMSGMMIPENLTKIWLLLFVSGLVSLVISLVNYGENIRIRQDFVKDIERLNINEIPLNPEVAQVAKHIRDLTGEIQRLSNPSTEMRAEIIEEERKRISRELHDSVSQELFAATMILSSVEGSTDLKSIQSQTLLSLKILHEAQNEMRALLLHLRPIELDGKSLSIGLTGLINELTAKISANINYRLDDVHSSPTIEDNLFRMAQEVLSNTLRHAHAENIDISLRENLRNIILTIADDGIGFDQTEKRATSYGLSNLKERALLLGGHCDINTAPNHGTKVEIRVPKVSNDTSND</sequence>
<dbReference type="GO" id="GO:0046983">
    <property type="term" value="F:protein dimerization activity"/>
    <property type="evidence" value="ECO:0007669"/>
    <property type="project" value="InterPro"/>
</dbReference>
<evidence type="ECO:0000256" key="9">
    <source>
        <dbReference type="ARBA" id="ARBA00023012"/>
    </source>
</evidence>
<evidence type="ECO:0000256" key="2">
    <source>
        <dbReference type="ARBA" id="ARBA00004651"/>
    </source>
</evidence>
<evidence type="ECO:0000313" key="14">
    <source>
        <dbReference type="Proteomes" id="UP000562464"/>
    </source>
</evidence>
<evidence type="ECO:0000256" key="6">
    <source>
        <dbReference type="ARBA" id="ARBA00022692"/>
    </source>
</evidence>
<accession>A0A841C4C3</accession>
<dbReference type="InterPro" id="IPR011712">
    <property type="entry name" value="Sig_transdc_His_kin_sub3_dim/P"/>
</dbReference>
<dbReference type="Proteomes" id="UP000562464">
    <property type="component" value="Unassembled WGS sequence"/>
</dbReference>
<dbReference type="SMART" id="SM00387">
    <property type="entry name" value="HATPase_c"/>
    <property type="match status" value="1"/>
</dbReference>
<proteinExistence type="predicted"/>
<dbReference type="EC" id="2.7.13.3" evidence="3"/>
<dbReference type="Gene3D" id="1.20.5.1930">
    <property type="match status" value="1"/>
</dbReference>
<gene>
    <name evidence="13" type="ORF">HNQ37_000062</name>
</gene>
<keyword evidence="5 13" id="KW-0808">Transferase</keyword>
<evidence type="ECO:0000256" key="7">
    <source>
        <dbReference type="ARBA" id="ARBA00022777"/>
    </source>
</evidence>
<keyword evidence="10 11" id="KW-0472">Membrane</keyword>
<dbReference type="InterPro" id="IPR003594">
    <property type="entry name" value="HATPase_dom"/>
</dbReference>
<comment type="catalytic activity">
    <reaction evidence="1">
        <text>ATP + protein L-histidine = ADP + protein N-phospho-L-histidine.</text>
        <dbReference type="EC" id="2.7.13.3"/>
    </reaction>
</comment>
<evidence type="ECO:0000256" key="10">
    <source>
        <dbReference type="ARBA" id="ARBA00023136"/>
    </source>
</evidence>
<evidence type="ECO:0000256" key="5">
    <source>
        <dbReference type="ARBA" id="ARBA00022679"/>
    </source>
</evidence>
<evidence type="ECO:0000256" key="11">
    <source>
        <dbReference type="SAM" id="Phobius"/>
    </source>
</evidence>
<protein>
    <recommendedName>
        <fullName evidence="3">histidine kinase</fullName>
        <ecNumber evidence="3">2.7.13.3</ecNumber>
    </recommendedName>
</protein>
<comment type="caution">
    <text evidence="13">The sequence shown here is derived from an EMBL/GenBank/DDBJ whole genome shotgun (WGS) entry which is preliminary data.</text>
</comment>
<dbReference type="PROSITE" id="PS50109">
    <property type="entry name" value="HIS_KIN"/>
    <property type="match status" value="1"/>
</dbReference>
<dbReference type="SUPFAM" id="SSF55874">
    <property type="entry name" value="ATPase domain of HSP90 chaperone/DNA topoisomerase II/histidine kinase"/>
    <property type="match status" value="1"/>
</dbReference>
<dbReference type="GO" id="GO:0005886">
    <property type="term" value="C:plasma membrane"/>
    <property type="evidence" value="ECO:0007669"/>
    <property type="project" value="UniProtKB-SubCell"/>
</dbReference>
<name>A0A841C4C3_9LACT</name>
<evidence type="ECO:0000256" key="3">
    <source>
        <dbReference type="ARBA" id="ARBA00012438"/>
    </source>
</evidence>
<evidence type="ECO:0000256" key="4">
    <source>
        <dbReference type="ARBA" id="ARBA00022475"/>
    </source>
</evidence>
<keyword evidence="14" id="KW-1185">Reference proteome</keyword>
<comment type="subcellular location">
    <subcellularLocation>
        <location evidence="2">Cell membrane</location>
        <topology evidence="2">Multi-pass membrane protein</topology>
    </subcellularLocation>
</comment>
<dbReference type="InterPro" id="IPR005467">
    <property type="entry name" value="His_kinase_dom"/>
</dbReference>
<dbReference type="Pfam" id="PF07730">
    <property type="entry name" value="HisKA_3"/>
    <property type="match status" value="1"/>
</dbReference>
<dbReference type="PANTHER" id="PTHR24421:SF37">
    <property type="entry name" value="SENSOR HISTIDINE KINASE NARS"/>
    <property type="match status" value="1"/>
</dbReference>
<feature type="domain" description="Histidine kinase" evidence="12">
    <location>
        <begin position="134"/>
        <end position="325"/>
    </location>
</feature>
<evidence type="ECO:0000256" key="8">
    <source>
        <dbReference type="ARBA" id="ARBA00022989"/>
    </source>
</evidence>
<dbReference type="RefSeq" id="WP_183538136.1">
    <property type="nucleotide sequence ID" value="NZ_JACHHV010000001.1"/>
</dbReference>
<keyword evidence="9" id="KW-0902">Two-component regulatory system</keyword>
<dbReference type="AlphaFoldDB" id="A0A841C4C3"/>
<dbReference type="Gene3D" id="3.30.565.10">
    <property type="entry name" value="Histidine kinase-like ATPase, C-terminal domain"/>
    <property type="match status" value="1"/>
</dbReference>
<reference evidence="13 14" key="1">
    <citation type="submission" date="2020-08" db="EMBL/GenBank/DDBJ databases">
        <title>Genomic Encyclopedia of Type Strains, Phase IV (KMG-IV): sequencing the most valuable type-strain genomes for metagenomic binning, comparative biology and taxonomic classification.</title>
        <authorList>
            <person name="Goeker M."/>
        </authorList>
    </citation>
    <scope>NUCLEOTIDE SEQUENCE [LARGE SCALE GENOMIC DNA]</scope>
    <source>
        <strain evidence="13 14">DSM 14925</strain>
    </source>
</reference>
<evidence type="ECO:0000259" key="12">
    <source>
        <dbReference type="PROSITE" id="PS50109"/>
    </source>
</evidence>
<dbReference type="CDD" id="cd16917">
    <property type="entry name" value="HATPase_UhpB-NarQ-NarX-like"/>
    <property type="match status" value="1"/>
</dbReference>
<keyword evidence="8 11" id="KW-1133">Transmembrane helix</keyword>
<dbReference type="EMBL" id="JACHHV010000001">
    <property type="protein sequence ID" value="MBB5887194.1"/>
    <property type="molecule type" value="Genomic_DNA"/>
</dbReference>
<dbReference type="InterPro" id="IPR050482">
    <property type="entry name" value="Sensor_HK_TwoCompSys"/>
</dbReference>
<keyword evidence="6 11" id="KW-0812">Transmembrane</keyword>
<keyword evidence="7 13" id="KW-0418">Kinase</keyword>
<dbReference type="Pfam" id="PF02518">
    <property type="entry name" value="HATPase_c"/>
    <property type="match status" value="1"/>
</dbReference>
<feature type="transmembrane region" description="Helical" evidence="11">
    <location>
        <begin position="51"/>
        <end position="71"/>
    </location>
</feature>
<dbReference type="PANTHER" id="PTHR24421">
    <property type="entry name" value="NITRATE/NITRITE SENSOR PROTEIN NARX-RELATED"/>
    <property type="match status" value="1"/>
</dbReference>
<dbReference type="GO" id="GO:0000155">
    <property type="term" value="F:phosphorelay sensor kinase activity"/>
    <property type="evidence" value="ECO:0007669"/>
    <property type="project" value="InterPro"/>
</dbReference>
<keyword evidence="4" id="KW-1003">Cell membrane</keyword>
<evidence type="ECO:0000313" key="13">
    <source>
        <dbReference type="EMBL" id="MBB5887194.1"/>
    </source>
</evidence>
<evidence type="ECO:0000256" key="1">
    <source>
        <dbReference type="ARBA" id="ARBA00000085"/>
    </source>
</evidence>